<dbReference type="Proteomes" id="UP000045051">
    <property type="component" value="Unassembled WGS sequence"/>
</dbReference>
<organism evidence="2 3">
    <name type="scientific">Capnocytophaga canis</name>
    <dbReference type="NCBI Taxonomy" id="1848903"/>
    <lineage>
        <taxon>Bacteria</taxon>
        <taxon>Pseudomonadati</taxon>
        <taxon>Bacteroidota</taxon>
        <taxon>Flavobacteriia</taxon>
        <taxon>Flavobacteriales</taxon>
        <taxon>Flavobacteriaceae</taxon>
        <taxon>Capnocytophaga</taxon>
    </lineage>
</organism>
<proteinExistence type="predicted"/>
<accession>A0A0B7ID03</accession>
<dbReference type="RefSeq" id="WP_042345514.1">
    <property type="nucleotide sequence ID" value="NZ_CDOH01000153.1"/>
</dbReference>
<evidence type="ECO:0000256" key="1">
    <source>
        <dbReference type="SAM" id="Phobius"/>
    </source>
</evidence>
<keyword evidence="1" id="KW-1133">Transmembrane helix</keyword>
<dbReference type="EMBL" id="CDOI01000208">
    <property type="protein sequence ID" value="CEN49786.1"/>
    <property type="molecule type" value="Genomic_DNA"/>
</dbReference>
<feature type="transmembrane region" description="Helical" evidence="1">
    <location>
        <begin position="65"/>
        <end position="83"/>
    </location>
</feature>
<sequence length="187" mass="21025">MELFNSMDIFLKTFWYIAIPTSVIFLIQTVMTFIGMGSSDGIDADFDGDFEGEDTPFQLFSFRNLINFLLGFSWTGISFYQLIENKILLTLLGVVIGCLFIYLFFLVIRALMKLTEDNSFKINEIINKTAEVYLTIPPHKSGKGKITLSVKGSFRELEAMTDGDKISSNSIVKIVGIENTVAIVEKV</sequence>
<dbReference type="InterPro" id="IPR012340">
    <property type="entry name" value="NA-bd_OB-fold"/>
</dbReference>
<dbReference type="Gene3D" id="2.40.50.140">
    <property type="entry name" value="Nucleic acid-binding proteins"/>
    <property type="match status" value="1"/>
</dbReference>
<feature type="transmembrane region" description="Helical" evidence="1">
    <location>
        <begin position="14"/>
        <end position="34"/>
    </location>
</feature>
<protein>
    <recommendedName>
        <fullName evidence="4">Serine protease</fullName>
    </recommendedName>
</protein>
<keyword evidence="1" id="KW-0472">Membrane</keyword>
<gene>
    <name evidence="2" type="ORF">CCAND38_910011</name>
</gene>
<keyword evidence="3" id="KW-1185">Reference proteome</keyword>
<name>A0A0B7ID03_9FLAO</name>
<keyword evidence="1" id="KW-0812">Transmembrane</keyword>
<reference evidence="2 3" key="1">
    <citation type="submission" date="2015-01" db="EMBL/GenBank/DDBJ databases">
        <authorList>
            <person name="MANFREDI Pablo"/>
        </authorList>
    </citation>
    <scope>NUCLEOTIDE SEQUENCE [LARGE SCALE GENOMIC DNA]</scope>
    <source>
        <strain evidence="2 3">CcD38</strain>
    </source>
</reference>
<feature type="transmembrane region" description="Helical" evidence="1">
    <location>
        <begin position="89"/>
        <end position="112"/>
    </location>
</feature>
<evidence type="ECO:0000313" key="3">
    <source>
        <dbReference type="Proteomes" id="UP000045051"/>
    </source>
</evidence>
<evidence type="ECO:0008006" key="4">
    <source>
        <dbReference type="Google" id="ProtNLM"/>
    </source>
</evidence>
<dbReference type="AlphaFoldDB" id="A0A0B7ID03"/>
<evidence type="ECO:0000313" key="2">
    <source>
        <dbReference type="EMBL" id="CEN49786.1"/>
    </source>
</evidence>